<name>A0A7J7IJH8_9RHOD</name>
<dbReference type="GO" id="GO:0005737">
    <property type="term" value="C:cytoplasm"/>
    <property type="evidence" value="ECO:0007669"/>
    <property type="project" value="TreeGrafter"/>
</dbReference>
<evidence type="ECO:0000313" key="8">
    <source>
        <dbReference type="Proteomes" id="UP000530660"/>
    </source>
</evidence>
<dbReference type="GO" id="GO:0046854">
    <property type="term" value="P:phosphatidylinositol phosphate biosynthetic process"/>
    <property type="evidence" value="ECO:0007669"/>
    <property type="project" value="InterPro"/>
</dbReference>
<dbReference type="PROSITE" id="PS00916">
    <property type="entry name" value="PI3_4_KINASE_2"/>
    <property type="match status" value="1"/>
</dbReference>
<evidence type="ECO:0000259" key="6">
    <source>
        <dbReference type="PROSITE" id="PS50290"/>
    </source>
</evidence>
<feature type="region of interest" description="Disordered" evidence="5">
    <location>
        <begin position="651"/>
        <end position="784"/>
    </location>
</feature>
<feature type="domain" description="PI3K/PI4K catalytic" evidence="6">
    <location>
        <begin position="793"/>
        <end position="1065"/>
    </location>
</feature>
<feature type="compositionally biased region" description="Low complexity" evidence="5">
    <location>
        <begin position="651"/>
        <end position="661"/>
    </location>
</feature>
<feature type="region of interest" description="Disordered" evidence="5">
    <location>
        <begin position="581"/>
        <end position="634"/>
    </location>
</feature>
<protein>
    <recommendedName>
        <fullName evidence="2">1-phosphatidylinositol 4-kinase</fullName>
        <ecNumber evidence="2">2.7.1.67</ecNumber>
    </recommendedName>
</protein>
<comment type="caution">
    <text evidence="7">The sequence shown here is derived from an EMBL/GenBank/DDBJ whole genome shotgun (WGS) entry which is preliminary data.</text>
</comment>
<dbReference type="GO" id="GO:0004430">
    <property type="term" value="F:1-phosphatidylinositol 4-kinase activity"/>
    <property type="evidence" value="ECO:0007669"/>
    <property type="project" value="UniProtKB-EC"/>
</dbReference>
<dbReference type="EC" id="2.7.1.67" evidence="2"/>
<dbReference type="SMART" id="SM00146">
    <property type="entry name" value="PI3Kc"/>
    <property type="match status" value="1"/>
</dbReference>
<dbReference type="PROSITE" id="PS50290">
    <property type="entry name" value="PI3_4_KINASE_3"/>
    <property type="match status" value="1"/>
</dbReference>
<feature type="compositionally biased region" description="Polar residues" evidence="5">
    <location>
        <begin position="770"/>
        <end position="784"/>
    </location>
</feature>
<evidence type="ECO:0000256" key="4">
    <source>
        <dbReference type="ARBA" id="ARBA00022777"/>
    </source>
</evidence>
<dbReference type="Proteomes" id="UP000530660">
    <property type="component" value="Unassembled WGS sequence"/>
</dbReference>
<feature type="compositionally biased region" description="Basic and acidic residues" evidence="5">
    <location>
        <begin position="741"/>
        <end position="750"/>
    </location>
</feature>
<evidence type="ECO:0000256" key="1">
    <source>
        <dbReference type="ARBA" id="ARBA00001686"/>
    </source>
</evidence>
<dbReference type="GO" id="GO:0016020">
    <property type="term" value="C:membrane"/>
    <property type="evidence" value="ECO:0007669"/>
    <property type="project" value="TreeGrafter"/>
</dbReference>
<feature type="compositionally biased region" description="Polar residues" evidence="5">
    <location>
        <begin position="44"/>
        <end position="59"/>
    </location>
</feature>
<dbReference type="OrthoDB" id="10264149at2759"/>
<dbReference type="PANTHER" id="PTHR10048">
    <property type="entry name" value="PHOSPHATIDYLINOSITOL KINASE"/>
    <property type="match status" value="1"/>
</dbReference>
<reference evidence="7 8" key="1">
    <citation type="journal article" date="2020" name="J. Phycol.">
        <title>Comparative genome analysis reveals Cyanidiococcus gen. nov., a new extremophilic red algal genus sister to Cyanidioschyzon (Cyanidioschyzonaceae, Rhodophyta).</title>
        <authorList>
            <person name="Liu S.-L."/>
            <person name="Chiang Y.-R."/>
            <person name="Yoon H.S."/>
            <person name="Fu H.-Y."/>
        </authorList>
    </citation>
    <scope>NUCLEOTIDE SEQUENCE [LARGE SCALE GENOMIC DNA]</scope>
    <source>
        <strain evidence="7 8">THAL066</strain>
    </source>
</reference>
<sequence>MLDASLLGSDDPRPDSTVDQEPVHSATGPCLDTVNRDAAGPALTTASVTKSTPAATSRNADAKVSPTLFWSRILHCFGEQDLRDTTARPSGAGTSVAAPAERTRSPASAREAAAGASADTALQHDVPDGDGDLSGDDAERAMEVSSASEELPFRSLYRRAKVKWARRRLEKQVRKLIEFTSNQLSNLQHVRSGQKLDAEFAILARIYTNTRCEDFQRFGRQESHALAEHMPLFLNYLLHSRPLDTPFTSMSGQNSWRQVASSTRERIRRHQNTRQLIETHLLRRCAESVRFALFMYWYLDGCVQIGPASDQKDTLRIIVEIENIMTKSVRATVPSNQVAASILSEPRARTMPLQGHERKPLDDSVTMGASERNTSARERDDQSGYSPRRSGVTRTTPTPMTQMFVNARADSPDHLIKQGLSIQESVAETPGTTNKRHATDMNMDRGNATRASCEPGSPFEEFSVTIDPGPQGELTETAAERDVSIVCARRGSLFHAQLDFTRSLVSISEQALGMSRTQRMRFVVRELARLNTLLESERRSVFLPTERVAHRVLRIHANETIVFSTKEHAPYLTVAEVQDFEPTEGGERERRRTIVSRVVHSEQRQATPWFGSPKDPDTGHLPDQTVSPSPVYARGDETGIVNLAVSGASSGAAVSSTVSPPSEKRTPRTQPAVIGRSSRLRHLSGTGKADHSLTFLGPNQAEAPFPFATSSQIDTKGTEVTPADTPNRKIHAQTLAVNLRPFDDPHDETQTRIPTQDCPGESTPSDERPSSTSGRSLPTTSTSGDRWSRLFGEYWTNKVQRIQRDSPFGMLPGWRLTSVIVKSKDQLRQEMFATILIAEFARIFEAVRLPVWLRPYRIVATGADSGFVQVIPDAYSIDQIKKAFHGNITLAGYFSERFGPRGSPSHRTAVRNFVMSMAGYSVVTYLLNIKDRHNGNLLIDAEGHIIHIDFGFLFTNSPGGNIEFEKSPFKLTWELADVMGGPDSNAFRWFRRLCGQAYAEACAHRNKIMLMVEFMMMGNESLPCFRGGPDLTLEQLRERFMPRQTRLKRIAHMNALVDRSTNHWTTRFYDRYQRCCTGIY</sequence>
<dbReference type="SUPFAM" id="SSF56112">
    <property type="entry name" value="Protein kinase-like (PK-like)"/>
    <property type="match status" value="1"/>
</dbReference>
<dbReference type="InterPro" id="IPR000403">
    <property type="entry name" value="PI3/4_kinase_cat_dom"/>
</dbReference>
<dbReference type="InterPro" id="IPR057754">
    <property type="entry name" value="PI4-kinase_beta/PIK1_cat"/>
</dbReference>
<comment type="catalytic activity">
    <reaction evidence="1">
        <text>a 1,2-diacyl-sn-glycero-3-phospho-(1D-myo-inositol) + ATP = a 1,2-diacyl-sn-glycero-3-phospho-(1D-myo-inositol 4-phosphate) + ADP + H(+)</text>
        <dbReference type="Rhea" id="RHEA:19877"/>
        <dbReference type="ChEBI" id="CHEBI:15378"/>
        <dbReference type="ChEBI" id="CHEBI:30616"/>
        <dbReference type="ChEBI" id="CHEBI:57880"/>
        <dbReference type="ChEBI" id="CHEBI:58178"/>
        <dbReference type="ChEBI" id="CHEBI:456216"/>
        <dbReference type="EC" id="2.7.1.67"/>
    </reaction>
</comment>
<feature type="region of interest" description="Disordered" evidence="5">
    <location>
        <begin position="343"/>
        <end position="400"/>
    </location>
</feature>
<dbReference type="InterPro" id="IPR015433">
    <property type="entry name" value="PI3/4_kinase"/>
</dbReference>
<accession>A0A7J7IJH8</accession>
<feature type="region of interest" description="Disordered" evidence="5">
    <location>
        <begin position="1"/>
        <end position="62"/>
    </location>
</feature>
<evidence type="ECO:0000256" key="3">
    <source>
        <dbReference type="ARBA" id="ARBA00022679"/>
    </source>
</evidence>
<dbReference type="Gene3D" id="3.30.1010.10">
    <property type="entry name" value="Phosphatidylinositol 3-kinase Catalytic Subunit, Chain A, domain 4"/>
    <property type="match status" value="1"/>
</dbReference>
<dbReference type="Pfam" id="PF00454">
    <property type="entry name" value="PI3_PI4_kinase"/>
    <property type="match status" value="1"/>
</dbReference>
<dbReference type="FunFam" id="1.10.1070.11:FF:000016">
    <property type="entry name" value="PIK1p Phosphatidylinositol 4-kinase"/>
    <property type="match status" value="1"/>
</dbReference>
<organism evidence="7 8">
    <name type="scientific">Cyanidiococcus yangmingshanensis</name>
    <dbReference type="NCBI Taxonomy" id="2690220"/>
    <lineage>
        <taxon>Eukaryota</taxon>
        <taxon>Rhodophyta</taxon>
        <taxon>Bangiophyceae</taxon>
        <taxon>Cyanidiales</taxon>
        <taxon>Cyanidiaceae</taxon>
        <taxon>Cyanidiococcus</taxon>
    </lineage>
</organism>
<feature type="compositionally biased region" description="Low complexity" evidence="5">
    <location>
        <begin position="97"/>
        <end position="121"/>
    </location>
</feature>
<dbReference type="Gene3D" id="1.10.1070.11">
    <property type="entry name" value="Phosphatidylinositol 3-/4-kinase, catalytic domain"/>
    <property type="match status" value="1"/>
</dbReference>
<evidence type="ECO:0000313" key="7">
    <source>
        <dbReference type="EMBL" id="KAF6003235.1"/>
    </source>
</evidence>
<feature type="region of interest" description="Disordered" evidence="5">
    <location>
        <begin position="84"/>
        <end position="145"/>
    </location>
</feature>
<dbReference type="PANTHER" id="PTHR10048:SF22">
    <property type="entry name" value="PHOSPHATIDYLINOSITOL 4-KINASE BETA"/>
    <property type="match status" value="1"/>
</dbReference>
<dbReference type="CDD" id="cd05168">
    <property type="entry name" value="PI4Kc_III_beta"/>
    <property type="match status" value="1"/>
</dbReference>
<dbReference type="InterPro" id="IPR018936">
    <property type="entry name" value="PI3/4_kinase_CS"/>
</dbReference>
<dbReference type="InterPro" id="IPR011009">
    <property type="entry name" value="Kinase-like_dom_sf"/>
</dbReference>
<dbReference type="InterPro" id="IPR036940">
    <property type="entry name" value="PI3/4_kinase_cat_sf"/>
</dbReference>
<keyword evidence="8" id="KW-1185">Reference proteome</keyword>
<gene>
    <name evidence="7" type="primary">PI4KB_1</name>
    <name evidence="7" type="ORF">F1559_001655</name>
</gene>
<dbReference type="GO" id="GO:0048015">
    <property type="term" value="P:phosphatidylinositol-mediated signaling"/>
    <property type="evidence" value="ECO:0007669"/>
    <property type="project" value="TreeGrafter"/>
</dbReference>
<keyword evidence="4 7" id="KW-0418">Kinase</keyword>
<evidence type="ECO:0000256" key="5">
    <source>
        <dbReference type="SAM" id="MobiDB-lite"/>
    </source>
</evidence>
<dbReference type="AlphaFoldDB" id="A0A7J7IJH8"/>
<evidence type="ECO:0000256" key="2">
    <source>
        <dbReference type="ARBA" id="ARBA00012169"/>
    </source>
</evidence>
<proteinExistence type="predicted"/>
<keyword evidence="3" id="KW-0808">Transferase</keyword>
<dbReference type="EMBL" id="VWRR01000007">
    <property type="protein sequence ID" value="KAF6003235.1"/>
    <property type="molecule type" value="Genomic_DNA"/>
</dbReference>